<keyword evidence="2" id="KW-1185">Reference proteome</keyword>
<reference evidence="1 2" key="1">
    <citation type="journal article" date="2018" name="Biotechnol. Adv.">
        <title>Improved genomic resources and new bioinformatic workflow for the carcinogenic parasite Clonorchis sinensis: Biotechnological implications.</title>
        <authorList>
            <person name="Wang D."/>
            <person name="Korhonen P.K."/>
            <person name="Gasser R.B."/>
            <person name="Young N.D."/>
        </authorList>
    </citation>
    <scope>NUCLEOTIDE SEQUENCE [LARGE SCALE GENOMIC DNA]</scope>
    <source>
        <strain evidence="1">Cs-k2</strain>
    </source>
</reference>
<gene>
    <name evidence="1" type="ORF">CSKR_203197</name>
</gene>
<accession>A0A8T1M860</accession>
<organism evidence="1 2">
    <name type="scientific">Clonorchis sinensis</name>
    <name type="common">Chinese liver fluke</name>
    <dbReference type="NCBI Taxonomy" id="79923"/>
    <lineage>
        <taxon>Eukaryota</taxon>
        <taxon>Metazoa</taxon>
        <taxon>Spiralia</taxon>
        <taxon>Lophotrochozoa</taxon>
        <taxon>Platyhelminthes</taxon>
        <taxon>Trematoda</taxon>
        <taxon>Digenea</taxon>
        <taxon>Opisthorchiida</taxon>
        <taxon>Opisthorchiata</taxon>
        <taxon>Opisthorchiidae</taxon>
        <taxon>Clonorchis</taxon>
    </lineage>
</organism>
<dbReference type="Proteomes" id="UP000286415">
    <property type="component" value="Unassembled WGS sequence"/>
</dbReference>
<evidence type="ECO:0000313" key="1">
    <source>
        <dbReference type="EMBL" id="KAG5445310.1"/>
    </source>
</evidence>
<dbReference type="EMBL" id="NIRI02000056">
    <property type="protein sequence ID" value="KAG5445310.1"/>
    <property type="molecule type" value="Genomic_DNA"/>
</dbReference>
<evidence type="ECO:0000313" key="2">
    <source>
        <dbReference type="Proteomes" id="UP000286415"/>
    </source>
</evidence>
<proteinExistence type="predicted"/>
<sequence length="136" mass="15761">MSSFTAICVADSEQLGVSDEVSPTVPHCHIQMIYFKMYLPVEEWVLLRPWWPDGFIKDYCSSKVDSYLKSERILSYRFNFSTGKICAKQGRKQTGFRPPHSVMECALIVERPLTIDTCFFSFFPGFLPITQDIRIF</sequence>
<name>A0A8T1M860_CLOSI</name>
<reference evidence="1 2" key="2">
    <citation type="journal article" date="2021" name="Genomics">
        <title>High-quality reference genome for Clonorchis sinensis.</title>
        <authorList>
            <person name="Young N.D."/>
            <person name="Stroehlein A.J."/>
            <person name="Kinkar L."/>
            <person name="Wang T."/>
            <person name="Sohn W.M."/>
            <person name="Chang B.C.H."/>
            <person name="Kaur P."/>
            <person name="Weisz D."/>
            <person name="Dudchenko O."/>
            <person name="Aiden E.L."/>
            <person name="Korhonen P.K."/>
            <person name="Gasser R.B."/>
        </authorList>
    </citation>
    <scope>NUCLEOTIDE SEQUENCE [LARGE SCALE GENOMIC DNA]</scope>
    <source>
        <strain evidence="1">Cs-k2</strain>
    </source>
</reference>
<comment type="caution">
    <text evidence="1">The sequence shown here is derived from an EMBL/GenBank/DDBJ whole genome shotgun (WGS) entry which is preliminary data.</text>
</comment>
<protein>
    <submittedName>
        <fullName evidence="1">Uncharacterized protein</fullName>
    </submittedName>
</protein>
<dbReference type="AlphaFoldDB" id="A0A8T1M860"/>